<sequence length="222" mass="23329">MSMSICDVTRALCAGLILLLGACVEQQGAGVAGGETSRSEAEIRSVVLERSGNAVTIAAPQGYCIDPQVAHEGAVVMGGCAALGVEAPLPAGDASETLVMMTASVADAAIPGDGNLAARAARLERALQTERIAGLLAEHRGEARLIETRLHGDTVYALVEDNEATAFDGADRRFWRAMSEENSRMVILTVRALEMFWPGEQALLERAIALRESIRAANTGPV</sequence>
<name>A0A6G7VKQ7_9RHOB</name>
<evidence type="ECO:0000313" key="2">
    <source>
        <dbReference type="Proteomes" id="UP000500791"/>
    </source>
</evidence>
<reference evidence="1 2" key="1">
    <citation type="submission" date="2020-03" db="EMBL/GenBank/DDBJ databases">
        <title>Complete genome sequence of Monaibacterium sp. ALG8 with diverse plasmids.</title>
        <authorList>
            <person name="Sun C."/>
        </authorList>
    </citation>
    <scope>NUCLEOTIDE SEQUENCE [LARGE SCALE GENOMIC DNA]</scope>
    <source>
        <strain evidence="1 2">ALG8</strain>
    </source>
</reference>
<protein>
    <submittedName>
        <fullName evidence="1">Uncharacterized protein</fullName>
    </submittedName>
</protein>
<proteinExistence type="predicted"/>
<dbReference type="EMBL" id="CP049811">
    <property type="protein sequence ID" value="QIK40446.1"/>
    <property type="molecule type" value="Genomic_DNA"/>
</dbReference>
<dbReference type="KEGG" id="mon:G8E03_06475"/>
<dbReference type="AlphaFoldDB" id="A0A6G7VKQ7"/>
<evidence type="ECO:0000313" key="1">
    <source>
        <dbReference type="EMBL" id="QIK40446.1"/>
    </source>
</evidence>
<keyword evidence="2" id="KW-1185">Reference proteome</keyword>
<dbReference type="Proteomes" id="UP000500791">
    <property type="component" value="Chromosome"/>
</dbReference>
<gene>
    <name evidence="1" type="ORF">G8E03_06475</name>
</gene>
<organism evidence="1 2">
    <name type="scientific">Pontivivens nitratireducens</name>
    <dbReference type="NCBI Taxonomy" id="2758038"/>
    <lineage>
        <taxon>Bacteria</taxon>
        <taxon>Pseudomonadati</taxon>
        <taxon>Pseudomonadota</taxon>
        <taxon>Alphaproteobacteria</taxon>
        <taxon>Rhodobacterales</taxon>
        <taxon>Paracoccaceae</taxon>
        <taxon>Pontivivens</taxon>
    </lineage>
</organism>
<accession>A0A6G7VKQ7</accession>